<organism evidence="1 2">
    <name type="scientific">Candidatus Oscillibacter excrementigallinarum</name>
    <dbReference type="NCBI Taxonomy" id="2838716"/>
    <lineage>
        <taxon>Bacteria</taxon>
        <taxon>Bacillati</taxon>
        <taxon>Bacillota</taxon>
        <taxon>Clostridia</taxon>
        <taxon>Eubacteriales</taxon>
        <taxon>Oscillospiraceae</taxon>
        <taxon>Oscillibacter</taxon>
    </lineage>
</organism>
<proteinExistence type="predicted"/>
<evidence type="ECO:0000313" key="2">
    <source>
        <dbReference type="Proteomes" id="UP000823824"/>
    </source>
</evidence>
<dbReference type="Proteomes" id="UP000823824">
    <property type="component" value="Unassembled WGS sequence"/>
</dbReference>
<dbReference type="Pfam" id="PF13189">
    <property type="entry name" value="Cytidylate_kin2"/>
    <property type="match status" value="1"/>
</dbReference>
<evidence type="ECO:0000313" key="1">
    <source>
        <dbReference type="EMBL" id="HJB14385.1"/>
    </source>
</evidence>
<comment type="caution">
    <text evidence="1">The sequence shown here is derived from an EMBL/GenBank/DDBJ whole genome shotgun (WGS) entry which is preliminary data.</text>
</comment>
<dbReference type="GO" id="GO:0016301">
    <property type="term" value="F:kinase activity"/>
    <property type="evidence" value="ECO:0007669"/>
    <property type="project" value="UniProtKB-KW"/>
</dbReference>
<reference evidence="1" key="2">
    <citation type="submission" date="2021-04" db="EMBL/GenBank/DDBJ databases">
        <authorList>
            <person name="Gilroy R."/>
        </authorList>
    </citation>
    <scope>NUCLEOTIDE SEQUENCE</scope>
    <source>
        <strain evidence="1">ChiBcec18-1249</strain>
    </source>
</reference>
<dbReference type="EMBL" id="DWZJ01000108">
    <property type="protein sequence ID" value="HJB14385.1"/>
    <property type="molecule type" value="Genomic_DNA"/>
</dbReference>
<name>A0A9D2LKX1_9FIRM</name>
<sequence length="196" mass="22104">MKYSVITISRQYGSGGREIGTQLAQRLGIPFYDKALCAEAARRSGFDESFLEQAERQEGRKFSYLFQSNSYSFCRSLGDQTFLALATTIRDLAEQGPCILVGRGANRILSDRTDALHVYLYADRQTRLKRIVAQYGVPAEQAEKVLHDTDRARAVYLKDYTDQIMGQAENYHLCLDSGALGIEHTVKILEAVYRTT</sequence>
<dbReference type="SUPFAM" id="SSF52540">
    <property type="entry name" value="P-loop containing nucleoside triphosphate hydrolases"/>
    <property type="match status" value="1"/>
</dbReference>
<protein>
    <submittedName>
        <fullName evidence="1">Cytidylate kinase-like family protein</fullName>
    </submittedName>
</protein>
<dbReference type="InterPro" id="IPR027417">
    <property type="entry name" value="P-loop_NTPase"/>
</dbReference>
<dbReference type="AlphaFoldDB" id="A0A9D2LKX1"/>
<accession>A0A9D2LKX1</accession>
<reference evidence="1" key="1">
    <citation type="journal article" date="2021" name="PeerJ">
        <title>Extensive microbial diversity within the chicken gut microbiome revealed by metagenomics and culture.</title>
        <authorList>
            <person name="Gilroy R."/>
            <person name="Ravi A."/>
            <person name="Getino M."/>
            <person name="Pursley I."/>
            <person name="Horton D.L."/>
            <person name="Alikhan N.F."/>
            <person name="Baker D."/>
            <person name="Gharbi K."/>
            <person name="Hall N."/>
            <person name="Watson M."/>
            <person name="Adriaenssens E.M."/>
            <person name="Foster-Nyarko E."/>
            <person name="Jarju S."/>
            <person name="Secka A."/>
            <person name="Antonio M."/>
            <person name="Oren A."/>
            <person name="Chaudhuri R.R."/>
            <person name="La Ragione R."/>
            <person name="Hildebrand F."/>
            <person name="Pallen M.J."/>
        </authorList>
    </citation>
    <scope>NUCLEOTIDE SEQUENCE</scope>
    <source>
        <strain evidence="1">ChiBcec18-1249</strain>
    </source>
</reference>
<gene>
    <name evidence="1" type="ORF">H9787_11840</name>
</gene>
<keyword evidence="1" id="KW-0808">Transferase</keyword>
<dbReference type="Gene3D" id="3.40.50.300">
    <property type="entry name" value="P-loop containing nucleotide triphosphate hydrolases"/>
    <property type="match status" value="1"/>
</dbReference>
<keyword evidence="1" id="KW-0418">Kinase</keyword>